<gene>
    <name evidence="1" type="ORF">C8N45_103289</name>
</gene>
<dbReference type="RefSeq" id="WP_108386028.1">
    <property type="nucleotide sequence ID" value="NZ_QBUD01000003.1"/>
</dbReference>
<dbReference type="InterPro" id="IPR036291">
    <property type="entry name" value="NAD(P)-bd_dom_sf"/>
</dbReference>
<dbReference type="OrthoDB" id="5513072at2"/>
<dbReference type="AlphaFoldDB" id="A0A2T6KKH8"/>
<keyword evidence="2" id="KW-1185">Reference proteome</keyword>
<comment type="caution">
    <text evidence="1">The sequence shown here is derived from an EMBL/GenBank/DDBJ whole genome shotgun (WGS) entry which is preliminary data.</text>
</comment>
<protein>
    <recommendedName>
        <fullName evidence="3">Short subunit dehydrogenase</fullName>
    </recommendedName>
</protein>
<dbReference type="Gene3D" id="3.40.50.720">
    <property type="entry name" value="NAD(P)-binding Rossmann-like Domain"/>
    <property type="match status" value="1"/>
</dbReference>
<reference evidence="1 2" key="1">
    <citation type="submission" date="2018-04" db="EMBL/GenBank/DDBJ databases">
        <title>Genomic Encyclopedia of Archaeal and Bacterial Type Strains, Phase II (KMG-II): from individual species to whole genera.</title>
        <authorList>
            <person name="Goeker M."/>
        </authorList>
    </citation>
    <scope>NUCLEOTIDE SEQUENCE [LARGE SCALE GENOMIC DNA]</scope>
    <source>
        <strain evidence="1 2">DSM 29955</strain>
    </source>
</reference>
<sequence>MTDQAPPALVAGAGPGLGQALLAGFAAGGFAPVGLGRSTPDTPLGAFHVLDLSDEEAMRATITQIIAE</sequence>
<evidence type="ECO:0000313" key="1">
    <source>
        <dbReference type="EMBL" id="PUB16432.1"/>
    </source>
</evidence>
<dbReference type="SUPFAM" id="SSF51735">
    <property type="entry name" value="NAD(P)-binding Rossmann-fold domains"/>
    <property type="match status" value="1"/>
</dbReference>
<proteinExistence type="predicted"/>
<evidence type="ECO:0000313" key="2">
    <source>
        <dbReference type="Proteomes" id="UP000244523"/>
    </source>
</evidence>
<name>A0A2T6KKH8_9RHOB</name>
<accession>A0A2T6KKH8</accession>
<organism evidence="1 2">
    <name type="scientific">Yoonia sediminilitoris</name>
    <dbReference type="NCBI Taxonomy" id="1286148"/>
    <lineage>
        <taxon>Bacteria</taxon>
        <taxon>Pseudomonadati</taxon>
        <taxon>Pseudomonadota</taxon>
        <taxon>Alphaproteobacteria</taxon>
        <taxon>Rhodobacterales</taxon>
        <taxon>Paracoccaceae</taxon>
        <taxon>Yoonia</taxon>
    </lineage>
</organism>
<evidence type="ECO:0008006" key="3">
    <source>
        <dbReference type="Google" id="ProtNLM"/>
    </source>
</evidence>
<dbReference type="EMBL" id="QBUD01000003">
    <property type="protein sequence ID" value="PUB16432.1"/>
    <property type="molecule type" value="Genomic_DNA"/>
</dbReference>
<dbReference type="Proteomes" id="UP000244523">
    <property type="component" value="Unassembled WGS sequence"/>
</dbReference>